<dbReference type="SUPFAM" id="SSF54427">
    <property type="entry name" value="NTF2-like"/>
    <property type="match status" value="1"/>
</dbReference>
<feature type="chain" id="PRO_5046195810" evidence="1">
    <location>
        <begin position="26"/>
        <end position="195"/>
    </location>
</feature>
<dbReference type="Gene3D" id="3.10.450.50">
    <property type="match status" value="1"/>
</dbReference>
<sequence length="195" mass="20832">MTRQSKIVPMLGVGLGVMLAAPACASHFTKVAFDSAPSRMRIAGLSPSTVQVVSSPGGSAADLGTKILHGATEARPMTLTAEESANVEAVNNFIAAWNAKDGKRAMSFFAEEARFSVGKIGMTPDFKKPDFMDLLQTALSIKMAITPGTTWARGPVVSHERVDEIILPNGRIAGKFIGVFTLRDGKIVDFIDFEF</sequence>
<evidence type="ECO:0000256" key="1">
    <source>
        <dbReference type="SAM" id="SignalP"/>
    </source>
</evidence>
<name>A0ABU1X523_SPHXE</name>
<gene>
    <name evidence="3" type="ORF">J2W40_003528</name>
</gene>
<protein>
    <submittedName>
        <fullName evidence="3">Limonene-1,2-epoxide hydrolase</fullName>
    </submittedName>
</protein>
<dbReference type="GO" id="GO:0016787">
    <property type="term" value="F:hydrolase activity"/>
    <property type="evidence" value="ECO:0007669"/>
    <property type="project" value="UniProtKB-KW"/>
</dbReference>
<feature type="domain" description="SnoaL-like" evidence="2">
    <location>
        <begin position="90"/>
        <end position="189"/>
    </location>
</feature>
<feature type="signal peptide" evidence="1">
    <location>
        <begin position="1"/>
        <end position="25"/>
    </location>
</feature>
<proteinExistence type="predicted"/>
<evidence type="ECO:0000313" key="4">
    <source>
        <dbReference type="Proteomes" id="UP001267638"/>
    </source>
</evidence>
<keyword evidence="1" id="KW-0732">Signal</keyword>
<dbReference type="InterPro" id="IPR032710">
    <property type="entry name" value="NTF2-like_dom_sf"/>
</dbReference>
<dbReference type="RefSeq" id="WP_310227176.1">
    <property type="nucleotide sequence ID" value="NZ_JAVDWV010000019.1"/>
</dbReference>
<keyword evidence="4" id="KW-1185">Reference proteome</keyword>
<comment type="caution">
    <text evidence="3">The sequence shown here is derived from an EMBL/GenBank/DDBJ whole genome shotgun (WGS) entry which is preliminary data.</text>
</comment>
<accession>A0ABU1X523</accession>
<reference evidence="3 4" key="1">
    <citation type="submission" date="2023-07" db="EMBL/GenBank/DDBJ databases">
        <title>Sorghum-associated microbial communities from plants grown in Nebraska, USA.</title>
        <authorList>
            <person name="Schachtman D."/>
        </authorList>
    </citation>
    <scope>NUCLEOTIDE SEQUENCE [LARGE SCALE GENOMIC DNA]</scope>
    <source>
        <strain evidence="3 4">4256</strain>
    </source>
</reference>
<dbReference type="InterPro" id="IPR037401">
    <property type="entry name" value="SnoaL-like"/>
</dbReference>
<organism evidence="3 4">
    <name type="scientific">Sphingobium xenophagum</name>
    <dbReference type="NCBI Taxonomy" id="121428"/>
    <lineage>
        <taxon>Bacteria</taxon>
        <taxon>Pseudomonadati</taxon>
        <taxon>Pseudomonadota</taxon>
        <taxon>Alphaproteobacteria</taxon>
        <taxon>Sphingomonadales</taxon>
        <taxon>Sphingomonadaceae</taxon>
        <taxon>Sphingobium</taxon>
    </lineage>
</organism>
<evidence type="ECO:0000313" key="3">
    <source>
        <dbReference type="EMBL" id="MDR7156683.1"/>
    </source>
</evidence>
<dbReference type="Proteomes" id="UP001267638">
    <property type="component" value="Unassembled WGS sequence"/>
</dbReference>
<evidence type="ECO:0000259" key="2">
    <source>
        <dbReference type="Pfam" id="PF12680"/>
    </source>
</evidence>
<dbReference type="Pfam" id="PF12680">
    <property type="entry name" value="SnoaL_2"/>
    <property type="match status" value="1"/>
</dbReference>
<keyword evidence="3" id="KW-0378">Hydrolase</keyword>
<dbReference type="EMBL" id="JAVDWV010000019">
    <property type="protein sequence ID" value="MDR7156683.1"/>
    <property type="molecule type" value="Genomic_DNA"/>
</dbReference>